<comment type="caution">
    <text evidence="5">The sequence shown here is derived from an EMBL/GenBank/DDBJ whole genome shotgun (WGS) entry which is preliminary data.</text>
</comment>
<accession>A0A1A0MV27</accession>
<feature type="region of interest" description="Disordered" evidence="1">
    <location>
        <begin position="24"/>
        <end position="54"/>
    </location>
</feature>
<name>A0A1A0MV27_MYCMU</name>
<dbReference type="Pfam" id="PF24092">
    <property type="entry name" value="DUF7373_C"/>
    <property type="match status" value="1"/>
</dbReference>
<evidence type="ECO:0000256" key="2">
    <source>
        <dbReference type="SAM" id="SignalP"/>
    </source>
</evidence>
<protein>
    <recommendedName>
        <fullName evidence="7">PknH-like extracellular domain-containing protein</fullName>
    </recommendedName>
</protein>
<sequence>MRGLVSCGAVFAVALLGAGCGGGSTQSSPATSSAKPATSTTPPPPAIVAPAQLKPGNYPVKPHEPYGAAGAPEAGARLEAQQLAGYVVGPWQVDSTLTEPYLSTYFVIDEPGLLAQFGPESIATAAGRHKFIDGFVSARESATKAVLINGVLRFASPEDAGAAAGEMNAAALQLNIRGAVPKTVAIPDHPDALASTYDVDSRGTKLTTVRSFTAHGPYVLTQLAQSTAGLDPAIALVTKAIGAQAAAIEPFKPAPELPAVPIDPTGLLALTLQTDAPRNSQNAVYSGTGALHFQSNPVTSSKVFQDNGVTAFARGKTSVYRAKDPASAVNVANTFGKEVSVDGTETADPVPALTLSRCILLANPKQFYCVAPAGDYAIEARGPELKDVHEQVAAQYILLTAKP</sequence>
<feature type="domain" description="DUF7373" evidence="4">
    <location>
        <begin position="267"/>
        <end position="400"/>
    </location>
</feature>
<evidence type="ECO:0000259" key="3">
    <source>
        <dbReference type="Pfam" id="PF24088"/>
    </source>
</evidence>
<evidence type="ECO:0000256" key="1">
    <source>
        <dbReference type="SAM" id="MobiDB-lite"/>
    </source>
</evidence>
<evidence type="ECO:0000259" key="4">
    <source>
        <dbReference type="Pfam" id="PF24092"/>
    </source>
</evidence>
<dbReference type="Proteomes" id="UP000093962">
    <property type="component" value="Unassembled WGS sequence"/>
</dbReference>
<evidence type="ECO:0008006" key="7">
    <source>
        <dbReference type="Google" id="ProtNLM"/>
    </source>
</evidence>
<dbReference type="OrthoDB" id="4569937at2"/>
<evidence type="ECO:0000313" key="5">
    <source>
        <dbReference type="EMBL" id="OBA88906.1"/>
    </source>
</evidence>
<dbReference type="Pfam" id="PF24088">
    <property type="entry name" value="DUF7373"/>
    <property type="match status" value="1"/>
</dbReference>
<dbReference type="EMBL" id="LZSF01000094">
    <property type="protein sequence ID" value="OBA88906.1"/>
    <property type="molecule type" value="Genomic_DNA"/>
</dbReference>
<dbReference type="AlphaFoldDB" id="A0A1A0MV27"/>
<dbReference type="RefSeq" id="WP_064858341.1">
    <property type="nucleotide sequence ID" value="NZ_LZSF01000094.1"/>
</dbReference>
<dbReference type="PROSITE" id="PS51257">
    <property type="entry name" value="PROKAR_LIPOPROTEIN"/>
    <property type="match status" value="1"/>
</dbReference>
<dbReference type="InterPro" id="IPR055797">
    <property type="entry name" value="DUF7373"/>
</dbReference>
<keyword evidence="2" id="KW-0732">Signal</keyword>
<dbReference type="InterPro" id="IPR056463">
    <property type="entry name" value="DUF7373_C"/>
</dbReference>
<proteinExistence type="predicted"/>
<gene>
    <name evidence="5" type="ORF">A5642_15925</name>
</gene>
<feature type="compositionally biased region" description="Low complexity" evidence="1">
    <location>
        <begin position="25"/>
        <end position="40"/>
    </location>
</feature>
<feature type="chain" id="PRO_5038455420" description="PknH-like extracellular domain-containing protein" evidence="2">
    <location>
        <begin position="19"/>
        <end position="403"/>
    </location>
</feature>
<evidence type="ECO:0000313" key="6">
    <source>
        <dbReference type="Proteomes" id="UP000093962"/>
    </source>
</evidence>
<feature type="signal peptide" evidence="2">
    <location>
        <begin position="1"/>
        <end position="18"/>
    </location>
</feature>
<reference evidence="5 6" key="1">
    <citation type="submission" date="2016-06" db="EMBL/GenBank/DDBJ databases">
        <authorList>
            <person name="Kjaerup R.B."/>
            <person name="Dalgaard T.S."/>
            <person name="Juul-Madsen H.R."/>
        </authorList>
    </citation>
    <scope>NUCLEOTIDE SEQUENCE [LARGE SCALE GENOMIC DNA]</scope>
    <source>
        <strain evidence="5 6">1199456.5</strain>
    </source>
</reference>
<feature type="domain" description="DUF7373" evidence="3">
    <location>
        <begin position="67"/>
        <end position="255"/>
    </location>
</feature>
<organism evidence="5 6">
    <name type="scientific">Mycolicibacterium mucogenicum</name>
    <name type="common">Mycobacterium mucogenicum</name>
    <dbReference type="NCBI Taxonomy" id="56689"/>
    <lineage>
        <taxon>Bacteria</taxon>
        <taxon>Bacillati</taxon>
        <taxon>Actinomycetota</taxon>
        <taxon>Actinomycetes</taxon>
        <taxon>Mycobacteriales</taxon>
        <taxon>Mycobacteriaceae</taxon>
        <taxon>Mycolicibacterium</taxon>
    </lineage>
</organism>